<proteinExistence type="predicted"/>
<keyword evidence="3" id="KW-1185">Reference proteome</keyword>
<dbReference type="Proteomes" id="UP000001861">
    <property type="component" value="Unassembled WGS sequence"/>
</dbReference>
<dbReference type="EMBL" id="AACS02000005">
    <property type="protein sequence ID" value="EAU84861.2"/>
    <property type="molecule type" value="Genomic_DNA"/>
</dbReference>
<dbReference type="eggNOG" id="ENOG502SAVU">
    <property type="taxonomic scope" value="Eukaryota"/>
</dbReference>
<dbReference type="KEGG" id="cci:CC1G_00380"/>
<dbReference type="STRING" id="240176.A8NXR4"/>
<gene>
    <name evidence="2" type="ORF">CC1G_00380</name>
</gene>
<sequence length="149" mass="16695">MEYHPRYQQPFTLGEAIGLDPAIITEGASGFSCPNYSGTDRPRQPEISRLHNSLAKLKETQGELKKCIEEDNETDEELSLAFKENEDVIGSQEERIRMLVMALRQKGVITDDSHYGLPQQKETKEMEHEPTSTVENHGGGEGSDDGVYL</sequence>
<dbReference type="HOGENOM" id="CLU_140541_1_0_1"/>
<dbReference type="VEuPathDB" id="FungiDB:CC1G_00380"/>
<evidence type="ECO:0000256" key="1">
    <source>
        <dbReference type="SAM" id="MobiDB-lite"/>
    </source>
</evidence>
<dbReference type="InParanoid" id="A8NXR4"/>
<feature type="compositionally biased region" description="Basic and acidic residues" evidence="1">
    <location>
        <begin position="121"/>
        <end position="130"/>
    </location>
</feature>
<dbReference type="OrthoDB" id="548474at2759"/>
<evidence type="ECO:0000313" key="3">
    <source>
        <dbReference type="Proteomes" id="UP000001861"/>
    </source>
</evidence>
<dbReference type="RefSeq" id="XP_001837244.2">
    <property type="nucleotide sequence ID" value="XM_001837192.2"/>
</dbReference>
<protein>
    <submittedName>
        <fullName evidence="2">Uncharacterized protein</fullName>
    </submittedName>
</protein>
<dbReference type="AlphaFoldDB" id="A8NXR4"/>
<name>A8NXR4_COPC7</name>
<dbReference type="GeneID" id="6013801"/>
<feature type="region of interest" description="Disordered" evidence="1">
    <location>
        <begin position="113"/>
        <end position="149"/>
    </location>
</feature>
<accession>A8NXR4</accession>
<organism evidence="2 3">
    <name type="scientific">Coprinopsis cinerea (strain Okayama-7 / 130 / ATCC MYA-4618 / FGSC 9003)</name>
    <name type="common">Inky cap fungus</name>
    <name type="synonym">Hormographiella aspergillata</name>
    <dbReference type="NCBI Taxonomy" id="240176"/>
    <lineage>
        <taxon>Eukaryota</taxon>
        <taxon>Fungi</taxon>
        <taxon>Dikarya</taxon>
        <taxon>Basidiomycota</taxon>
        <taxon>Agaricomycotina</taxon>
        <taxon>Agaricomycetes</taxon>
        <taxon>Agaricomycetidae</taxon>
        <taxon>Agaricales</taxon>
        <taxon>Agaricineae</taxon>
        <taxon>Psathyrellaceae</taxon>
        <taxon>Coprinopsis</taxon>
    </lineage>
</organism>
<reference evidence="2 3" key="1">
    <citation type="journal article" date="2010" name="Proc. Natl. Acad. Sci. U.S.A.">
        <title>Insights into evolution of multicellular fungi from the assembled chromosomes of the mushroom Coprinopsis cinerea (Coprinus cinereus).</title>
        <authorList>
            <person name="Stajich J.E."/>
            <person name="Wilke S.K."/>
            <person name="Ahren D."/>
            <person name="Au C.H."/>
            <person name="Birren B.W."/>
            <person name="Borodovsky M."/>
            <person name="Burns C."/>
            <person name="Canback B."/>
            <person name="Casselton L.A."/>
            <person name="Cheng C.K."/>
            <person name="Deng J."/>
            <person name="Dietrich F.S."/>
            <person name="Fargo D.C."/>
            <person name="Farman M.L."/>
            <person name="Gathman A.C."/>
            <person name="Goldberg J."/>
            <person name="Guigo R."/>
            <person name="Hoegger P.J."/>
            <person name="Hooker J.B."/>
            <person name="Huggins A."/>
            <person name="James T.Y."/>
            <person name="Kamada T."/>
            <person name="Kilaru S."/>
            <person name="Kodira C."/>
            <person name="Kues U."/>
            <person name="Kupfer D."/>
            <person name="Kwan H.S."/>
            <person name="Lomsadze A."/>
            <person name="Li W."/>
            <person name="Lilly W.W."/>
            <person name="Ma L.J."/>
            <person name="Mackey A.J."/>
            <person name="Manning G."/>
            <person name="Martin F."/>
            <person name="Muraguchi H."/>
            <person name="Natvig D.O."/>
            <person name="Palmerini H."/>
            <person name="Ramesh M.A."/>
            <person name="Rehmeyer C.J."/>
            <person name="Roe B.A."/>
            <person name="Shenoy N."/>
            <person name="Stanke M."/>
            <person name="Ter-Hovhannisyan V."/>
            <person name="Tunlid A."/>
            <person name="Velagapudi R."/>
            <person name="Vision T.J."/>
            <person name="Zeng Q."/>
            <person name="Zolan M.E."/>
            <person name="Pukkila P.J."/>
        </authorList>
    </citation>
    <scope>NUCLEOTIDE SEQUENCE [LARGE SCALE GENOMIC DNA]</scope>
    <source>
        <strain evidence="3">Okayama-7 / 130 / ATCC MYA-4618 / FGSC 9003</strain>
    </source>
</reference>
<dbReference type="OMA" id="MGPHYDV"/>
<evidence type="ECO:0000313" key="2">
    <source>
        <dbReference type="EMBL" id="EAU84861.2"/>
    </source>
</evidence>
<comment type="caution">
    <text evidence="2">The sequence shown here is derived from an EMBL/GenBank/DDBJ whole genome shotgun (WGS) entry which is preliminary data.</text>
</comment>